<proteinExistence type="predicted"/>
<organism evidence="1 2">
    <name type="scientific">Acaulospora colombiana</name>
    <dbReference type="NCBI Taxonomy" id="27376"/>
    <lineage>
        <taxon>Eukaryota</taxon>
        <taxon>Fungi</taxon>
        <taxon>Fungi incertae sedis</taxon>
        <taxon>Mucoromycota</taxon>
        <taxon>Glomeromycotina</taxon>
        <taxon>Glomeromycetes</taxon>
        <taxon>Diversisporales</taxon>
        <taxon>Acaulosporaceae</taxon>
        <taxon>Acaulospora</taxon>
    </lineage>
</organism>
<protein>
    <submittedName>
        <fullName evidence="1">13729_t:CDS:1</fullName>
    </submittedName>
</protein>
<evidence type="ECO:0000313" key="1">
    <source>
        <dbReference type="EMBL" id="CAG8472181.1"/>
    </source>
</evidence>
<gene>
    <name evidence="1" type="ORF">ACOLOM_LOCUS1637</name>
</gene>
<name>A0ACA9KHG2_9GLOM</name>
<dbReference type="EMBL" id="CAJVPT010001977">
    <property type="protein sequence ID" value="CAG8472181.1"/>
    <property type="molecule type" value="Genomic_DNA"/>
</dbReference>
<evidence type="ECO:0000313" key="2">
    <source>
        <dbReference type="Proteomes" id="UP000789525"/>
    </source>
</evidence>
<sequence length="355" mass="40368">MISSRSTQKITETIKQKDEFLQHEDIRSYYNPRYGKLHAISLDYAASSDPNPTSIIKLPATSHGLASAILHAYTLHQHLQFSPDDVWLTITQGVSRHILGSAERYRYLFVDHAGQKDVLIDAQDIIGVMDGNFFGDWAQAIERLSSSVDEQVKKVDLKRFFECDFSTTTNASVTSSRIVLLEAMKKYFRYSLRVGCGIPKVTLDGTLEDWLHLQEKVRKLHDLGLDLNFWLEKLEPVIAQFVATYRGNVDEKFWSMVMTQVPYGSGSLTDAWDGWIAALFPSYSKAVVPSSLPQGLIHVPFKLKIENIDYDLQFGAGFLGARQDQINGEYVVSPVIGWYIIDDPNKHMKMHFLRQ</sequence>
<accession>A0ACA9KHG2</accession>
<dbReference type="Proteomes" id="UP000789525">
    <property type="component" value="Unassembled WGS sequence"/>
</dbReference>
<reference evidence="1" key="1">
    <citation type="submission" date="2021-06" db="EMBL/GenBank/DDBJ databases">
        <authorList>
            <person name="Kallberg Y."/>
            <person name="Tangrot J."/>
            <person name="Rosling A."/>
        </authorList>
    </citation>
    <scope>NUCLEOTIDE SEQUENCE</scope>
    <source>
        <strain evidence="1">CL356</strain>
    </source>
</reference>
<keyword evidence="2" id="KW-1185">Reference proteome</keyword>
<comment type="caution">
    <text evidence="1">The sequence shown here is derived from an EMBL/GenBank/DDBJ whole genome shotgun (WGS) entry which is preliminary data.</text>
</comment>